<evidence type="ECO:0000256" key="6">
    <source>
        <dbReference type="ARBA" id="ARBA00016919"/>
    </source>
</evidence>
<name>A0A517TUU3_9BACT</name>
<dbReference type="GO" id="GO:0046656">
    <property type="term" value="P:folic acid biosynthetic process"/>
    <property type="evidence" value="ECO:0007669"/>
    <property type="project" value="UniProtKB-KW"/>
</dbReference>
<dbReference type="GO" id="GO:0004156">
    <property type="term" value="F:dihydropteroate synthase activity"/>
    <property type="evidence" value="ECO:0007669"/>
    <property type="project" value="UniProtKB-EC"/>
</dbReference>
<dbReference type="SUPFAM" id="SSF51717">
    <property type="entry name" value="Dihydropteroate synthetase-like"/>
    <property type="match status" value="1"/>
</dbReference>
<dbReference type="PROSITE" id="PS00792">
    <property type="entry name" value="DHPS_1"/>
    <property type="match status" value="1"/>
</dbReference>
<accession>A0A517TUU3</accession>
<comment type="similarity">
    <text evidence="4 12">Belongs to the DHPS family.</text>
</comment>
<gene>
    <name evidence="14" type="primary">folP</name>
    <name evidence="14" type="ORF">I41_13110</name>
</gene>
<dbReference type="CDD" id="cd00739">
    <property type="entry name" value="DHPS"/>
    <property type="match status" value="1"/>
</dbReference>
<dbReference type="FunFam" id="3.20.20.20:FF:000006">
    <property type="entry name" value="Dihydropteroate synthase"/>
    <property type="match status" value="1"/>
</dbReference>
<reference evidence="14 15" key="1">
    <citation type="submission" date="2019-02" db="EMBL/GenBank/DDBJ databases">
        <title>Deep-cultivation of Planctomycetes and their phenomic and genomic characterization uncovers novel biology.</title>
        <authorList>
            <person name="Wiegand S."/>
            <person name="Jogler M."/>
            <person name="Boedeker C."/>
            <person name="Pinto D."/>
            <person name="Vollmers J."/>
            <person name="Rivas-Marin E."/>
            <person name="Kohn T."/>
            <person name="Peeters S.H."/>
            <person name="Heuer A."/>
            <person name="Rast P."/>
            <person name="Oberbeckmann S."/>
            <person name="Bunk B."/>
            <person name="Jeske O."/>
            <person name="Meyerdierks A."/>
            <person name="Storesund J.E."/>
            <person name="Kallscheuer N."/>
            <person name="Luecker S."/>
            <person name="Lage O.M."/>
            <person name="Pohl T."/>
            <person name="Merkel B.J."/>
            <person name="Hornburger P."/>
            <person name="Mueller R.-W."/>
            <person name="Bruemmer F."/>
            <person name="Labrenz M."/>
            <person name="Spormann A.M."/>
            <person name="Op den Camp H."/>
            <person name="Overmann J."/>
            <person name="Amann R."/>
            <person name="Jetten M.S.M."/>
            <person name="Mascher T."/>
            <person name="Medema M.H."/>
            <person name="Devos D.P."/>
            <person name="Kaster A.-K."/>
            <person name="Ovreas L."/>
            <person name="Rohde M."/>
            <person name="Galperin M.Y."/>
            <person name="Jogler C."/>
        </authorList>
    </citation>
    <scope>NUCLEOTIDE SEQUENCE [LARGE SCALE GENOMIC DNA]</scope>
    <source>
        <strain evidence="14 15">I41</strain>
    </source>
</reference>
<evidence type="ECO:0000256" key="9">
    <source>
        <dbReference type="ARBA" id="ARBA00022842"/>
    </source>
</evidence>
<dbReference type="UniPathway" id="UPA00077">
    <property type="reaction ID" value="UER00156"/>
</dbReference>
<keyword evidence="9 12" id="KW-0460">Magnesium</keyword>
<dbReference type="InterPro" id="IPR000489">
    <property type="entry name" value="Pterin-binding_dom"/>
</dbReference>
<dbReference type="PANTHER" id="PTHR20941:SF1">
    <property type="entry name" value="FOLIC ACID SYNTHESIS PROTEIN FOL1"/>
    <property type="match status" value="1"/>
</dbReference>
<dbReference type="AlphaFoldDB" id="A0A517TUU3"/>
<dbReference type="GO" id="GO:0046654">
    <property type="term" value="P:tetrahydrofolate biosynthetic process"/>
    <property type="evidence" value="ECO:0007669"/>
    <property type="project" value="UniProtKB-UniPathway"/>
</dbReference>
<dbReference type="InterPro" id="IPR011005">
    <property type="entry name" value="Dihydropteroate_synth-like_sf"/>
</dbReference>
<evidence type="ECO:0000256" key="10">
    <source>
        <dbReference type="ARBA" id="ARBA00022909"/>
    </source>
</evidence>
<dbReference type="Pfam" id="PF00809">
    <property type="entry name" value="Pterin_bind"/>
    <property type="match status" value="1"/>
</dbReference>
<evidence type="ECO:0000256" key="12">
    <source>
        <dbReference type="RuleBase" id="RU361205"/>
    </source>
</evidence>
<keyword evidence="10 12" id="KW-0289">Folate biosynthesis</keyword>
<keyword evidence="8 12" id="KW-0479">Metal-binding</keyword>
<evidence type="ECO:0000313" key="14">
    <source>
        <dbReference type="EMBL" id="QDT72144.1"/>
    </source>
</evidence>
<evidence type="ECO:0000256" key="11">
    <source>
        <dbReference type="ARBA" id="ARBA00030193"/>
    </source>
</evidence>
<evidence type="ECO:0000313" key="15">
    <source>
        <dbReference type="Proteomes" id="UP000317909"/>
    </source>
</evidence>
<comment type="cofactor">
    <cofactor evidence="2 12">
        <name>Mg(2+)</name>
        <dbReference type="ChEBI" id="CHEBI:18420"/>
    </cofactor>
</comment>
<comment type="pathway">
    <text evidence="3 12">Cofactor biosynthesis; tetrahydrofolate biosynthesis; 7,8-dihydrofolate from 2-amino-4-hydroxy-6-hydroxymethyl-7,8-dihydropteridine diphosphate and 4-aminobenzoate: step 1/2.</text>
</comment>
<dbReference type="RefSeq" id="WP_246133820.1">
    <property type="nucleotide sequence ID" value="NZ_CP036339.1"/>
</dbReference>
<evidence type="ECO:0000256" key="3">
    <source>
        <dbReference type="ARBA" id="ARBA00004763"/>
    </source>
</evidence>
<dbReference type="PROSITE" id="PS50972">
    <property type="entry name" value="PTERIN_BINDING"/>
    <property type="match status" value="1"/>
</dbReference>
<keyword evidence="15" id="KW-1185">Reference proteome</keyword>
<dbReference type="KEGG" id="llh:I41_13110"/>
<dbReference type="NCBIfam" id="TIGR01496">
    <property type="entry name" value="DHPS"/>
    <property type="match status" value="1"/>
</dbReference>
<dbReference type="PROSITE" id="PS00793">
    <property type="entry name" value="DHPS_2"/>
    <property type="match status" value="1"/>
</dbReference>
<evidence type="ECO:0000256" key="7">
    <source>
        <dbReference type="ARBA" id="ARBA00022679"/>
    </source>
</evidence>
<dbReference type="EMBL" id="CP036339">
    <property type="protein sequence ID" value="QDT72144.1"/>
    <property type="molecule type" value="Genomic_DNA"/>
</dbReference>
<dbReference type="GO" id="GO:0046872">
    <property type="term" value="F:metal ion binding"/>
    <property type="evidence" value="ECO:0007669"/>
    <property type="project" value="UniProtKB-KW"/>
</dbReference>
<evidence type="ECO:0000256" key="4">
    <source>
        <dbReference type="ARBA" id="ARBA00009503"/>
    </source>
</evidence>
<evidence type="ECO:0000256" key="8">
    <source>
        <dbReference type="ARBA" id="ARBA00022723"/>
    </source>
</evidence>
<proteinExistence type="inferred from homology"/>
<organism evidence="14 15">
    <name type="scientific">Lacipirellula limnantheis</name>
    <dbReference type="NCBI Taxonomy" id="2528024"/>
    <lineage>
        <taxon>Bacteria</taxon>
        <taxon>Pseudomonadati</taxon>
        <taxon>Planctomycetota</taxon>
        <taxon>Planctomycetia</taxon>
        <taxon>Pirellulales</taxon>
        <taxon>Lacipirellulaceae</taxon>
        <taxon>Lacipirellula</taxon>
    </lineage>
</organism>
<dbReference type="Gene3D" id="3.20.20.20">
    <property type="entry name" value="Dihydropteroate synthase-like"/>
    <property type="match status" value="1"/>
</dbReference>
<dbReference type="InterPro" id="IPR045031">
    <property type="entry name" value="DHP_synth-like"/>
</dbReference>
<evidence type="ECO:0000256" key="1">
    <source>
        <dbReference type="ARBA" id="ARBA00000012"/>
    </source>
</evidence>
<feature type="domain" description="Pterin-binding" evidence="13">
    <location>
        <begin position="35"/>
        <end position="288"/>
    </location>
</feature>
<evidence type="ECO:0000259" key="13">
    <source>
        <dbReference type="PROSITE" id="PS50972"/>
    </source>
</evidence>
<evidence type="ECO:0000256" key="5">
    <source>
        <dbReference type="ARBA" id="ARBA00012458"/>
    </source>
</evidence>
<comment type="function">
    <text evidence="12">Catalyzes the condensation of para-aminobenzoate (pABA) with 6-hydroxymethyl-7,8-dihydropterin diphosphate (DHPt-PP) to form 7,8-dihydropteroate (H2Pte), the immediate precursor of folate derivatives.</text>
</comment>
<dbReference type="InterPro" id="IPR006390">
    <property type="entry name" value="DHP_synth_dom"/>
</dbReference>
<dbReference type="Proteomes" id="UP000317909">
    <property type="component" value="Chromosome"/>
</dbReference>
<keyword evidence="7 12" id="KW-0808">Transferase</keyword>
<dbReference type="EC" id="2.5.1.15" evidence="5 12"/>
<sequence>MSSPPPTDRSLNFRYPQRASNWQLRTRTLQFGRRPLLMGVINVTPDSFSDGGRFLAAEAAVDQGRKLAAEGADLLDIGGESTRPYADVVATEEELRRVVPVIAQLAREVSIPISIDTSKAAVARAALAAGAELINDVTGLAGDPAMIGVAHETKAGVCAMHMQGTPQTMQDDPRYGNVVEEIFEYLKQRRDALLAAGIERERICLDPGIGFGKTHQHNITLMAHCGRFHELGAPVLVGHSRKGFLAKLLRDKEADRDAATAGSALALASQGVQVIRVHNVRMVREALLAFEACGGIDGHERVLAP</sequence>
<comment type="catalytic activity">
    <reaction evidence="1">
        <text>(7,8-dihydropterin-6-yl)methyl diphosphate + 4-aminobenzoate = 7,8-dihydropteroate + diphosphate</text>
        <dbReference type="Rhea" id="RHEA:19949"/>
        <dbReference type="ChEBI" id="CHEBI:17836"/>
        <dbReference type="ChEBI" id="CHEBI:17839"/>
        <dbReference type="ChEBI" id="CHEBI:33019"/>
        <dbReference type="ChEBI" id="CHEBI:72950"/>
        <dbReference type="EC" id="2.5.1.15"/>
    </reaction>
</comment>
<protein>
    <recommendedName>
        <fullName evidence="6 12">Dihydropteroate synthase</fullName>
        <shortName evidence="12">DHPS</shortName>
        <ecNumber evidence="5 12">2.5.1.15</ecNumber>
    </recommendedName>
    <alternativeName>
        <fullName evidence="11 12">Dihydropteroate pyrophosphorylase</fullName>
    </alternativeName>
</protein>
<dbReference type="GO" id="GO:0005829">
    <property type="term" value="C:cytosol"/>
    <property type="evidence" value="ECO:0007669"/>
    <property type="project" value="TreeGrafter"/>
</dbReference>
<evidence type="ECO:0000256" key="2">
    <source>
        <dbReference type="ARBA" id="ARBA00001946"/>
    </source>
</evidence>
<dbReference type="PANTHER" id="PTHR20941">
    <property type="entry name" value="FOLATE SYNTHESIS PROTEINS"/>
    <property type="match status" value="1"/>
</dbReference>